<dbReference type="GO" id="GO:0009254">
    <property type="term" value="P:peptidoglycan turnover"/>
    <property type="evidence" value="ECO:0007669"/>
    <property type="project" value="TreeGrafter"/>
</dbReference>
<feature type="region of interest" description="Disordered" evidence="5">
    <location>
        <begin position="78"/>
        <end position="101"/>
    </location>
</feature>
<dbReference type="Gene3D" id="3.40.80.10">
    <property type="entry name" value="Peptidoglycan recognition protein-like"/>
    <property type="match status" value="1"/>
</dbReference>
<feature type="domain" description="Bulb-type lectin" evidence="6">
    <location>
        <begin position="795"/>
        <end position="914"/>
    </location>
</feature>
<dbReference type="GO" id="GO:0071555">
    <property type="term" value="P:cell wall organization"/>
    <property type="evidence" value="ECO:0007669"/>
    <property type="project" value="UniProtKB-KW"/>
</dbReference>
<comment type="catalytic activity">
    <reaction evidence="1">
        <text>Hydrolyzes the link between N-acetylmuramoyl residues and L-amino acid residues in certain cell-wall glycopeptides.</text>
        <dbReference type="EC" id="3.5.1.28"/>
    </reaction>
</comment>
<accession>V6JWN0</accession>
<reference evidence="7 8" key="1">
    <citation type="journal article" date="2014" name="Genome Announc.">
        <title>Draft Genome Sequence of Streptomyces roseochromogenes subsp. oscitans DS 12.976, Producer of the Aminocoumarin Antibiotic Clorobiocin.</title>
        <authorList>
            <person name="Ruckert C."/>
            <person name="Kalinowski J."/>
            <person name="Heide L."/>
            <person name="Apel A.K."/>
        </authorList>
    </citation>
    <scope>NUCLEOTIDE SEQUENCE [LARGE SCALE GENOMIC DNA]</scope>
    <source>
        <strain evidence="7 8">DS 12.976</strain>
    </source>
</reference>
<dbReference type="InterPro" id="IPR036426">
    <property type="entry name" value="Bulb-type_lectin_dom_sf"/>
</dbReference>
<dbReference type="STRING" id="1352936.M878_31520"/>
<feature type="compositionally biased region" description="Basic and acidic residues" evidence="5">
    <location>
        <begin position="84"/>
        <end position="101"/>
    </location>
</feature>
<evidence type="ECO:0000256" key="4">
    <source>
        <dbReference type="ARBA" id="ARBA00023316"/>
    </source>
</evidence>
<dbReference type="InterPro" id="IPR036505">
    <property type="entry name" value="Amidase/PGRP_sf"/>
</dbReference>
<evidence type="ECO:0000256" key="2">
    <source>
        <dbReference type="ARBA" id="ARBA00011901"/>
    </source>
</evidence>
<dbReference type="PROSITE" id="PS50927">
    <property type="entry name" value="BULB_LECTIN"/>
    <property type="match status" value="2"/>
</dbReference>
<dbReference type="RefSeq" id="WP_023551001.1">
    <property type="nucleotide sequence ID" value="NZ_CM002285.1"/>
</dbReference>
<evidence type="ECO:0000256" key="3">
    <source>
        <dbReference type="ARBA" id="ARBA00022801"/>
    </source>
</evidence>
<dbReference type="OrthoDB" id="66275at2"/>
<name>V6JWN0_STRRC</name>
<dbReference type="Gene3D" id="1.10.530.10">
    <property type="match status" value="1"/>
</dbReference>
<dbReference type="Proteomes" id="UP000017984">
    <property type="component" value="Chromosome"/>
</dbReference>
<evidence type="ECO:0000256" key="1">
    <source>
        <dbReference type="ARBA" id="ARBA00001561"/>
    </source>
</evidence>
<dbReference type="EMBL" id="AWQX01000269">
    <property type="protein sequence ID" value="EST24212.1"/>
    <property type="molecule type" value="Genomic_DNA"/>
</dbReference>
<dbReference type="GO" id="GO:0009253">
    <property type="term" value="P:peptidoglycan catabolic process"/>
    <property type="evidence" value="ECO:0007669"/>
    <property type="project" value="InterPro"/>
</dbReference>
<dbReference type="SUPFAM" id="SSF53955">
    <property type="entry name" value="Lysozyme-like"/>
    <property type="match status" value="1"/>
</dbReference>
<dbReference type="PANTHER" id="PTHR30417:SF1">
    <property type="entry name" value="N-ACETYLMURAMOYL-L-ALANINE AMIDASE AMID"/>
    <property type="match status" value="1"/>
</dbReference>
<dbReference type="Pfam" id="PF01510">
    <property type="entry name" value="Amidase_2"/>
    <property type="match status" value="1"/>
</dbReference>
<dbReference type="SMART" id="SM00644">
    <property type="entry name" value="Ami_2"/>
    <property type="match status" value="1"/>
</dbReference>
<dbReference type="InterPro" id="IPR001480">
    <property type="entry name" value="Bulb-type_lectin_dom"/>
</dbReference>
<keyword evidence="4" id="KW-0961">Cell wall biogenesis/degradation</keyword>
<dbReference type="SUPFAM" id="SSF51110">
    <property type="entry name" value="alpha-D-mannose-specific plant lectins"/>
    <property type="match status" value="2"/>
</dbReference>
<keyword evidence="3" id="KW-0378">Hydrolase</keyword>
<dbReference type="InterPro" id="IPR023346">
    <property type="entry name" value="Lysozyme-like_dom_sf"/>
</dbReference>
<dbReference type="SUPFAM" id="SSF55846">
    <property type="entry name" value="N-acetylmuramoyl-L-alanine amidase-like"/>
    <property type="match status" value="1"/>
</dbReference>
<dbReference type="PANTHER" id="PTHR30417">
    <property type="entry name" value="N-ACETYLMURAMOYL-L-ALANINE AMIDASE AMID"/>
    <property type="match status" value="1"/>
</dbReference>
<evidence type="ECO:0000313" key="8">
    <source>
        <dbReference type="Proteomes" id="UP000017984"/>
    </source>
</evidence>
<proteinExistence type="predicted"/>
<dbReference type="EC" id="3.5.1.28" evidence="2"/>
<keyword evidence="8" id="KW-1185">Reference proteome</keyword>
<dbReference type="InterPro" id="IPR008258">
    <property type="entry name" value="Transglycosylase_SLT_dom_1"/>
</dbReference>
<evidence type="ECO:0000256" key="5">
    <source>
        <dbReference type="SAM" id="MobiDB-lite"/>
    </source>
</evidence>
<dbReference type="HOGENOM" id="CLU_015278_1_0_11"/>
<organism evidence="7 8">
    <name type="scientific">Streptomyces roseochromogenus subsp. oscitans DS 12.976</name>
    <dbReference type="NCBI Taxonomy" id="1352936"/>
    <lineage>
        <taxon>Bacteria</taxon>
        <taxon>Bacillati</taxon>
        <taxon>Actinomycetota</taxon>
        <taxon>Actinomycetes</taxon>
        <taxon>Kitasatosporales</taxon>
        <taxon>Streptomycetaceae</taxon>
        <taxon>Streptomyces</taxon>
    </lineage>
</organism>
<dbReference type="Gene3D" id="2.90.10.10">
    <property type="entry name" value="Bulb-type lectin domain"/>
    <property type="match status" value="4"/>
</dbReference>
<dbReference type="FunFam" id="3.40.80.10:FF:000006">
    <property type="entry name" value="N-acetylmuramoyl-L-alanine amidase"/>
    <property type="match status" value="1"/>
</dbReference>
<dbReference type="InterPro" id="IPR002502">
    <property type="entry name" value="Amidase_domain"/>
</dbReference>
<dbReference type="InterPro" id="IPR051206">
    <property type="entry name" value="NAMLAA_amidase_2"/>
</dbReference>
<evidence type="ECO:0000313" key="7">
    <source>
        <dbReference type="EMBL" id="EST24212.1"/>
    </source>
</evidence>
<dbReference type="AlphaFoldDB" id="V6JWN0"/>
<gene>
    <name evidence="7" type="ORF">M878_31520</name>
</gene>
<dbReference type="CDD" id="cd00028">
    <property type="entry name" value="B_lectin"/>
    <property type="match status" value="2"/>
</dbReference>
<feature type="domain" description="Bulb-type lectin" evidence="6">
    <location>
        <begin position="675"/>
        <end position="792"/>
    </location>
</feature>
<dbReference type="SMART" id="SM00108">
    <property type="entry name" value="B_lectin"/>
    <property type="match status" value="2"/>
</dbReference>
<dbReference type="Pfam" id="PF01464">
    <property type="entry name" value="SLT"/>
    <property type="match status" value="1"/>
</dbReference>
<dbReference type="PATRIC" id="fig|1352936.5.peg.6560"/>
<protein>
    <recommendedName>
        <fullName evidence="2">N-acetylmuramoyl-L-alanine amidase</fullName>
        <ecNumber evidence="2">3.5.1.28</ecNumber>
    </recommendedName>
</protein>
<dbReference type="CDD" id="cd06583">
    <property type="entry name" value="PGRP"/>
    <property type="match status" value="1"/>
</dbReference>
<sequence length="924" mass="97914">MAVAVGAGVTALAQAKQPAGPQPYALQHEFTAAAQEFHVPQSVLMAVAYQESRWDTHNGMPSTTGNYNVMGLTQVSPQTLKRPSGKDRTAELDMRGDDHRGRFRPDARVLADVGAVRTSAPALHTLDQAAKLIGQPDSTLRADMGKSVRGGAALLARYEKAATGTLPADPAQWYPAVERFSQSPDAAGAVQFARRVYAHIRTGLSRTTTDGQQVTMSAQPALRPHITSAGYQPADYWTEGGTNTGYAPAGYAVPADGTTTPTPECPSGLVCNFVPAAYTQNDPNDKSNYGNYDIANRPTDGNSIRNIVIHDTESDYATTVNQFQDPTAYASANYVIRSSDGLVTQMVPNEDIAWHSGNKYVNMHSIGIEHEGYAISGASWYTESEYESSAALVKYLTAQYNIPLDREHIFGHDNVPGPLDAYVAGMHWDPGPFWDWTHYMQLLGAPIGANPVGDPLQAGELVTIAPPFTTANEPPVDNASPQPANFVYLRTGPSTSDPLIADPYLHSTGTGTTTAYDWGDKAVTGQRFVVAAQQGEWTAIWYSGQEAWFDNPSGQWTIPSDDTSQTLITAKDGATSIPVYGRAYPEAGAYPTGVTAQPVTPLSKYSIAAGQLYLAQPAVKGDFYNSVNIDGSAPDDRTLITGTSTYYPIQYNGRLAYVDTADVKTLTPIAPTATGTTMQPGQFLTPGHSLSSAGMTLTMQNDGNLVAYLKTGGTGNGPAVWSSGTNGHTGAYAYMQSDGNLVVYKSGGGPNTGGTLWSTGTSGHAGAYATLQNDGNFVVYASGGGPSTGGALWSTHTYKRGQTIASGQKLWAGWWAQAQYTRLVMQLDGNLVIYRNSDGKAIWSSATSGHSSAYAYMQTDGNLVVYKSGGGPSTGGALWSTGTWGHSGAYATLQNDGNFVVYKSGGGPSTGGALWSTGTYKNVP</sequence>
<evidence type="ECO:0000259" key="6">
    <source>
        <dbReference type="PROSITE" id="PS50927"/>
    </source>
</evidence>
<comment type="caution">
    <text evidence="7">The sequence shown here is derived from an EMBL/GenBank/DDBJ whole genome shotgun (WGS) entry which is preliminary data.</text>
</comment>
<dbReference type="GO" id="GO:0008745">
    <property type="term" value="F:N-acetylmuramoyl-L-alanine amidase activity"/>
    <property type="evidence" value="ECO:0007669"/>
    <property type="project" value="UniProtKB-EC"/>
</dbReference>